<proteinExistence type="predicted"/>
<gene>
    <name evidence="1" type="ORF">PXC00_06100</name>
</gene>
<reference evidence="2" key="2">
    <citation type="submission" date="2024-06" db="EMBL/GenBank/DDBJ databases">
        <title>Caproicibacterium argilliputei sp. nov, a novel caproic acid producing anaerobic bacterium isolated from pit mud.</title>
        <authorList>
            <person name="Zeng C."/>
        </authorList>
    </citation>
    <scope>NUCLEOTIDE SEQUENCE [LARGE SCALE GENOMIC DNA]</scope>
    <source>
        <strain evidence="2">ZCY20-5</strain>
    </source>
</reference>
<dbReference type="Proteomes" id="UP001300604">
    <property type="component" value="Chromosome"/>
</dbReference>
<evidence type="ECO:0000313" key="2">
    <source>
        <dbReference type="Proteomes" id="UP001300604"/>
    </source>
</evidence>
<organism evidence="1 2">
    <name type="scientific">Caproicibacterium argilliputei</name>
    <dbReference type="NCBI Taxonomy" id="3030016"/>
    <lineage>
        <taxon>Bacteria</taxon>
        <taxon>Bacillati</taxon>
        <taxon>Bacillota</taxon>
        <taxon>Clostridia</taxon>
        <taxon>Eubacteriales</taxon>
        <taxon>Oscillospiraceae</taxon>
        <taxon>Caproicibacterium</taxon>
    </lineage>
</organism>
<dbReference type="RefSeq" id="WP_275845833.1">
    <property type="nucleotide sequence ID" value="NZ_CP135996.1"/>
</dbReference>
<dbReference type="KEGG" id="carl:PXC00_06100"/>
<dbReference type="EMBL" id="CP135996">
    <property type="protein sequence ID" value="WOC33434.1"/>
    <property type="molecule type" value="Genomic_DNA"/>
</dbReference>
<accession>A0AA97DCN4</accession>
<evidence type="ECO:0000313" key="1">
    <source>
        <dbReference type="EMBL" id="WOC33434.1"/>
    </source>
</evidence>
<protein>
    <submittedName>
        <fullName evidence="1">Uncharacterized protein</fullName>
    </submittedName>
</protein>
<name>A0AA97DCN4_9FIRM</name>
<sequence>MEELKACPYVESHSGIDGNGQEYISIVLEEPQIDARNLWFGGLNMVFENNHKKQRAEAYLSYWRNGVPQYIHAVRTWKGETLSEAECLKFATDYARKPEQEDKP</sequence>
<reference evidence="1 2" key="1">
    <citation type="submission" date="2024-06" db="EMBL/GenBank/DDBJ databases">
        <title>Caproicibacterium argilliputei sp. nov, a novel caproic acid producing anaerobic bacterium isolated from pit mud.</title>
        <authorList>
            <person name="Xia S."/>
        </authorList>
    </citation>
    <scope>NUCLEOTIDE SEQUENCE [LARGE SCALE GENOMIC DNA]</scope>
    <source>
        <strain evidence="1 2">ZCY20-5</strain>
    </source>
</reference>
<reference evidence="2" key="3">
    <citation type="submission" date="2024-06" db="EMBL/GenBank/DDBJ databases">
        <authorList>
            <person name="Zeng C."/>
        </authorList>
    </citation>
    <scope>NUCLEOTIDE SEQUENCE [LARGE SCALE GENOMIC DNA]</scope>
    <source>
        <strain evidence="2">ZCY20-5</strain>
    </source>
</reference>
<keyword evidence="2" id="KW-1185">Reference proteome</keyword>
<dbReference type="AlphaFoldDB" id="A0AA97DCN4"/>